<dbReference type="PANTHER" id="PTHR23077">
    <property type="entry name" value="AAA-FAMILY ATPASE"/>
    <property type="match status" value="1"/>
</dbReference>
<dbReference type="GO" id="GO:0005524">
    <property type="term" value="F:ATP binding"/>
    <property type="evidence" value="ECO:0007669"/>
    <property type="project" value="InterPro"/>
</dbReference>
<evidence type="ECO:0000259" key="1">
    <source>
        <dbReference type="Pfam" id="PF00004"/>
    </source>
</evidence>
<gene>
    <name evidence="2" type="ORF">DYE49_03985</name>
</gene>
<evidence type="ECO:0000313" key="2">
    <source>
        <dbReference type="EMBL" id="QOS39665.1"/>
    </source>
</evidence>
<dbReference type="Proteomes" id="UP000593591">
    <property type="component" value="Chromosome"/>
</dbReference>
<dbReference type="GO" id="GO:0016887">
    <property type="term" value="F:ATP hydrolysis activity"/>
    <property type="evidence" value="ECO:0007669"/>
    <property type="project" value="InterPro"/>
</dbReference>
<dbReference type="EMBL" id="CP031517">
    <property type="protein sequence ID" value="QOS39665.1"/>
    <property type="molecule type" value="Genomic_DNA"/>
</dbReference>
<feature type="domain" description="ATPase AAA-type core" evidence="1">
    <location>
        <begin position="128"/>
        <end position="257"/>
    </location>
</feature>
<proteinExistence type="predicted"/>
<evidence type="ECO:0000313" key="3">
    <source>
        <dbReference type="Proteomes" id="UP000593591"/>
    </source>
</evidence>
<dbReference type="SUPFAM" id="SSF52540">
    <property type="entry name" value="P-loop containing nucleoside triphosphate hydrolases"/>
    <property type="match status" value="1"/>
</dbReference>
<dbReference type="AlphaFoldDB" id="A0A7M1XKX3"/>
<dbReference type="Gene3D" id="1.10.8.60">
    <property type="match status" value="1"/>
</dbReference>
<dbReference type="InterPro" id="IPR027417">
    <property type="entry name" value="P-loop_NTPase"/>
</dbReference>
<dbReference type="Gene3D" id="3.40.50.300">
    <property type="entry name" value="P-loop containing nucleotide triphosphate hydrolases"/>
    <property type="match status" value="1"/>
</dbReference>
<dbReference type="InterPro" id="IPR003959">
    <property type="entry name" value="ATPase_AAA_core"/>
</dbReference>
<reference evidence="2 3" key="1">
    <citation type="submission" date="2018-08" db="EMBL/GenBank/DDBJ databases">
        <title>The first complete genome of Treponema rectale (CHPAT), a commensal spirochete of the bovine rectum.</title>
        <authorList>
            <person name="Staton G.J."/>
            <person name="Clegg S.R."/>
            <person name="Carter S.D."/>
            <person name="Radford A.D."/>
            <person name="Darby A."/>
            <person name="Hall N."/>
            <person name="Birtles R.J."/>
            <person name="Evans N.J."/>
        </authorList>
    </citation>
    <scope>NUCLEOTIDE SEQUENCE [LARGE SCALE GENOMIC DNA]</scope>
    <source>
        <strain evidence="2 3">CHPA</strain>
    </source>
</reference>
<accession>A0A7M1XKX3</accession>
<sequence>MQEIDEKKKSLTQSQNAVNLAVAVEDFYGAYMNLLSASDLAKDIASMTLSVDETKEYEDLAKKLEEDAKAILPKLKINSEEANKLVHRKKPKGFDKFVGEERLKDYLTKSVIKPWKEHNLASRTKSAILLYGPEGVSKTVLVQSLIQELNATGYFIEPIRNFSPYSETTKEKMKSLFKLAEEKDNVVFYFTKPNAFFPNGKKDESHDTFKIFYKLLKKEIKRVRKLNKNILFIASSAAPDKMNPKMFAKGLFDDLLRVHHPDRYTRKGLMEERLAGVEFEDKETIDKLVPITHGYISKEVSRLCRRIKHTASLYAKDGKDAIITKEMIDRIMMDLGPMDDIEFKKNVDAFEASLGKDISIINDNHD</sequence>
<name>A0A7M1XKX3_9SPIR</name>
<protein>
    <submittedName>
        <fullName evidence="2">AAA family ATPase</fullName>
    </submittedName>
</protein>
<dbReference type="KEGG" id="trc:DYE49_03985"/>
<dbReference type="InterPro" id="IPR050168">
    <property type="entry name" value="AAA_ATPase_domain"/>
</dbReference>
<dbReference type="Pfam" id="PF00004">
    <property type="entry name" value="AAA"/>
    <property type="match status" value="1"/>
</dbReference>
<organism evidence="2 3">
    <name type="scientific">Treponema rectale</name>
    <dbReference type="NCBI Taxonomy" id="744512"/>
    <lineage>
        <taxon>Bacteria</taxon>
        <taxon>Pseudomonadati</taxon>
        <taxon>Spirochaetota</taxon>
        <taxon>Spirochaetia</taxon>
        <taxon>Spirochaetales</taxon>
        <taxon>Treponemataceae</taxon>
        <taxon>Treponema</taxon>
    </lineage>
</organism>